<keyword evidence="6 10" id="KW-0407">Ion channel</keyword>
<feature type="compositionally biased region" description="Polar residues" evidence="11">
    <location>
        <begin position="1"/>
        <end position="19"/>
    </location>
</feature>
<feature type="region of interest" description="Disordered" evidence="11">
    <location>
        <begin position="1"/>
        <end position="36"/>
    </location>
</feature>
<comment type="function">
    <text evidence="9 10">Fluoride-specific ion channel. Important for reducing fluoride concentration in the cell, thus reducing its toxicity.</text>
</comment>
<comment type="similarity">
    <text evidence="7 10">Belongs to the fluoride channel Fluc/FEX (TC 1.A.43) family.</text>
</comment>
<feature type="binding site" evidence="10">
    <location>
        <position position="124"/>
    </location>
    <ligand>
        <name>Na(+)</name>
        <dbReference type="ChEBI" id="CHEBI:29101"/>
        <note>structural</note>
    </ligand>
</feature>
<name>A0ABN2NH13_9MICO</name>
<feature type="transmembrane region" description="Helical" evidence="10">
    <location>
        <begin position="111"/>
        <end position="129"/>
    </location>
</feature>
<evidence type="ECO:0000256" key="11">
    <source>
        <dbReference type="SAM" id="MobiDB-lite"/>
    </source>
</evidence>
<reference evidence="12 13" key="1">
    <citation type="journal article" date="2019" name="Int. J. Syst. Evol. Microbiol.">
        <title>The Global Catalogue of Microorganisms (GCM) 10K type strain sequencing project: providing services to taxonomists for standard genome sequencing and annotation.</title>
        <authorList>
            <consortium name="The Broad Institute Genomics Platform"/>
            <consortium name="The Broad Institute Genome Sequencing Center for Infectious Disease"/>
            <person name="Wu L."/>
            <person name="Ma J."/>
        </authorList>
    </citation>
    <scope>NUCLEOTIDE SEQUENCE [LARGE SCALE GENOMIC DNA]</scope>
    <source>
        <strain evidence="12 13">JCM 14326</strain>
    </source>
</reference>
<dbReference type="HAMAP" id="MF_00454">
    <property type="entry name" value="FluC"/>
    <property type="match status" value="1"/>
</dbReference>
<comment type="activity regulation">
    <text evidence="10">Na(+) is not transported, but it plays an essential structural role and its presence is essential for fluoride channel function.</text>
</comment>
<keyword evidence="10" id="KW-0479">Metal-binding</keyword>
<comment type="catalytic activity">
    <reaction evidence="8">
        <text>fluoride(in) = fluoride(out)</text>
        <dbReference type="Rhea" id="RHEA:76159"/>
        <dbReference type="ChEBI" id="CHEBI:17051"/>
    </reaction>
    <physiologicalReaction direction="left-to-right" evidence="8">
        <dbReference type="Rhea" id="RHEA:76160"/>
    </physiologicalReaction>
</comment>
<keyword evidence="5 10" id="KW-0472">Membrane</keyword>
<evidence type="ECO:0000256" key="10">
    <source>
        <dbReference type="HAMAP-Rule" id="MF_00454"/>
    </source>
</evidence>
<evidence type="ECO:0000256" key="1">
    <source>
        <dbReference type="ARBA" id="ARBA00004651"/>
    </source>
</evidence>
<sequence length="192" mass="19152">MSVTARTGSHAASWTTMNGSRPEPAPAPAPEAGRRGMPAHLRPGLIGLVAAGGALGSAGRYGVELLLPDAAATGGWPLATLTVNLLGAFALGFGLEMLARLGRETPRRRNVRLAGGTGFLGGFTTYSALALEGQQLLSGGAAAVAAGYLLVTLVAGVACCVAGVVLGDRTGVAYLRRARARSMPPAPAGGHG</sequence>
<feature type="transmembrane region" description="Helical" evidence="10">
    <location>
        <begin position="141"/>
        <end position="167"/>
    </location>
</feature>
<comment type="subcellular location">
    <subcellularLocation>
        <location evidence="1 10">Cell membrane</location>
        <topology evidence="1 10">Multi-pass membrane protein</topology>
    </subcellularLocation>
</comment>
<keyword evidence="10" id="KW-0915">Sodium</keyword>
<gene>
    <name evidence="10" type="primary">fluC</name>
    <name evidence="10" type="synonym">crcB</name>
    <name evidence="12" type="ORF">GCM10009751_23540</name>
</gene>
<organism evidence="12 13">
    <name type="scientific">Myceligenerans crystallogenes</name>
    <dbReference type="NCBI Taxonomy" id="316335"/>
    <lineage>
        <taxon>Bacteria</taxon>
        <taxon>Bacillati</taxon>
        <taxon>Actinomycetota</taxon>
        <taxon>Actinomycetes</taxon>
        <taxon>Micrococcales</taxon>
        <taxon>Promicromonosporaceae</taxon>
        <taxon>Myceligenerans</taxon>
    </lineage>
</organism>
<dbReference type="Pfam" id="PF02537">
    <property type="entry name" value="CRCB"/>
    <property type="match status" value="1"/>
</dbReference>
<evidence type="ECO:0000313" key="13">
    <source>
        <dbReference type="Proteomes" id="UP001501094"/>
    </source>
</evidence>
<evidence type="ECO:0000313" key="12">
    <source>
        <dbReference type="EMBL" id="GAA1864703.1"/>
    </source>
</evidence>
<evidence type="ECO:0000256" key="5">
    <source>
        <dbReference type="ARBA" id="ARBA00023136"/>
    </source>
</evidence>
<dbReference type="EMBL" id="BAAANL010000004">
    <property type="protein sequence ID" value="GAA1864703.1"/>
    <property type="molecule type" value="Genomic_DNA"/>
</dbReference>
<evidence type="ECO:0000256" key="7">
    <source>
        <dbReference type="ARBA" id="ARBA00035120"/>
    </source>
</evidence>
<evidence type="ECO:0000256" key="8">
    <source>
        <dbReference type="ARBA" id="ARBA00035585"/>
    </source>
</evidence>
<keyword evidence="13" id="KW-1185">Reference proteome</keyword>
<proteinExistence type="inferred from homology"/>
<keyword evidence="10" id="KW-0813">Transport</keyword>
<protein>
    <recommendedName>
        <fullName evidence="10">Fluoride-specific ion channel FluC</fullName>
    </recommendedName>
</protein>
<keyword evidence="4 10" id="KW-1133">Transmembrane helix</keyword>
<evidence type="ECO:0000256" key="2">
    <source>
        <dbReference type="ARBA" id="ARBA00022475"/>
    </source>
</evidence>
<evidence type="ECO:0000256" key="4">
    <source>
        <dbReference type="ARBA" id="ARBA00022989"/>
    </source>
</evidence>
<evidence type="ECO:0000256" key="3">
    <source>
        <dbReference type="ARBA" id="ARBA00022692"/>
    </source>
</evidence>
<dbReference type="PANTHER" id="PTHR28259:SF1">
    <property type="entry name" value="FLUORIDE EXPORT PROTEIN 1-RELATED"/>
    <property type="match status" value="1"/>
</dbReference>
<dbReference type="PANTHER" id="PTHR28259">
    <property type="entry name" value="FLUORIDE EXPORT PROTEIN 1-RELATED"/>
    <property type="match status" value="1"/>
</dbReference>
<keyword evidence="10" id="KW-0406">Ion transport</keyword>
<comment type="caution">
    <text evidence="12">The sequence shown here is derived from an EMBL/GenBank/DDBJ whole genome shotgun (WGS) entry which is preliminary data.</text>
</comment>
<keyword evidence="3 10" id="KW-0812">Transmembrane</keyword>
<evidence type="ECO:0000256" key="9">
    <source>
        <dbReference type="ARBA" id="ARBA00049940"/>
    </source>
</evidence>
<dbReference type="InterPro" id="IPR003691">
    <property type="entry name" value="FluC"/>
</dbReference>
<accession>A0ABN2NH13</accession>
<dbReference type="Proteomes" id="UP001501094">
    <property type="component" value="Unassembled WGS sequence"/>
</dbReference>
<evidence type="ECO:0000256" key="6">
    <source>
        <dbReference type="ARBA" id="ARBA00023303"/>
    </source>
</evidence>
<keyword evidence="2 10" id="KW-1003">Cell membrane</keyword>
<feature type="transmembrane region" description="Helical" evidence="10">
    <location>
        <begin position="75"/>
        <end position="99"/>
    </location>
</feature>
<feature type="transmembrane region" description="Helical" evidence="10">
    <location>
        <begin position="44"/>
        <end position="63"/>
    </location>
</feature>
<feature type="binding site" evidence="10">
    <location>
        <position position="121"/>
    </location>
    <ligand>
        <name>Na(+)</name>
        <dbReference type="ChEBI" id="CHEBI:29101"/>
        <note>structural</note>
    </ligand>
</feature>